<evidence type="ECO:0000313" key="11">
    <source>
        <dbReference type="Proteomes" id="UP000274920"/>
    </source>
</evidence>
<dbReference type="InterPro" id="IPR051202">
    <property type="entry name" value="Peptidase_C40"/>
</dbReference>
<feature type="signal peptide" evidence="7">
    <location>
        <begin position="1"/>
        <end position="29"/>
    </location>
</feature>
<keyword evidence="3" id="KW-0378">Hydrolase</keyword>
<evidence type="ECO:0000313" key="10">
    <source>
        <dbReference type="EMBL" id="RRK32348.1"/>
    </source>
</evidence>
<evidence type="ECO:0000256" key="5">
    <source>
        <dbReference type="SAM" id="Coils"/>
    </source>
</evidence>
<dbReference type="InterPro" id="IPR038765">
    <property type="entry name" value="Papain-like_cys_pep_sf"/>
</dbReference>
<name>N2A7L1_9FIRM</name>
<sequence>MKFKRVRSLLLAIALACSMVVTPAFPANASPEEEKQANLENQKAAVEGEVNDLQTQLNTLMIKMNELEGQLIVKGQELVQAQQDLAVAEEKKQQQYEDMKLRIKYMYEEGDSTALERVITSGSMAEALKQGEYVEKVHTYDREKLQEYAQTVSEVEDLKVTLEEETVTLKNIEAEYQVQSSELSTTIESKRAEVENLDEMIQIAAQEAEAARIRAAEEAAAAARAAEAERARAAARAAQTPASQPTTTQTTPDTPAADHTDTNTTGEGENTPGEENQENTTDTPVVEDTTTTTPEPSYDVFTGNSIVDRAYGWVGNAEYVWGACSPGAFDCSGFVSYCLTGSYSRLGTTYTFLAWPKVSDPQPGDVCVNAGHCGIYIGGGQMIHAATEGVGVVVGPVQAGMIYVRY</sequence>
<dbReference type="Proteomes" id="UP000474104">
    <property type="component" value="Unassembled WGS sequence"/>
</dbReference>
<gene>
    <name evidence="10" type="ORF">EBB54_13995</name>
    <name evidence="9" type="ORF">FMM80_11255</name>
</gene>
<accession>A0A3R8JNC5</accession>
<evidence type="ECO:0000256" key="2">
    <source>
        <dbReference type="ARBA" id="ARBA00022670"/>
    </source>
</evidence>
<keyword evidence="4" id="KW-0788">Thiol protease</keyword>
<dbReference type="GO" id="GO:0006508">
    <property type="term" value="P:proteolysis"/>
    <property type="evidence" value="ECO:0007669"/>
    <property type="project" value="UniProtKB-KW"/>
</dbReference>
<dbReference type="GO" id="GO:0008234">
    <property type="term" value="F:cysteine-type peptidase activity"/>
    <property type="evidence" value="ECO:0007669"/>
    <property type="project" value="UniProtKB-KW"/>
</dbReference>
<reference evidence="9 12" key="2">
    <citation type="submission" date="2019-07" db="EMBL/GenBank/DDBJ databases">
        <title>Draft genome sequences of 15 bacterial species constituting the stable defined intestinal microbiota of the GM15 gnotobiotic mouse model.</title>
        <authorList>
            <person name="Elie C."/>
            <person name="Mathieu A."/>
            <person name="Saliou A."/>
            <person name="Darnaud M."/>
            <person name="Leulier F."/>
            <person name="Tamellini A."/>
        </authorList>
    </citation>
    <scope>NUCLEOTIDE SEQUENCE [LARGE SCALE GENOMIC DNA]</scope>
    <source>
        <strain evidence="12">ASF 502</strain>
        <strain evidence="9">MD300</strain>
    </source>
</reference>
<feature type="compositionally biased region" description="Low complexity" evidence="6">
    <location>
        <begin position="262"/>
        <end position="295"/>
    </location>
</feature>
<keyword evidence="2" id="KW-0645">Protease</keyword>
<feature type="region of interest" description="Disordered" evidence="6">
    <location>
        <begin position="227"/>
        <end position="299"/>
    </location>
</feature>
<dbReference type="SUPFAM" id="SSF54001">
    <property type="entry name" value="Cysteine proteinases"/>
    <property type="match status" value="1"/>
</dbReference>
<evidence type="ECO:0000256" key="3">
    <source>
        <dbReference type="ARBA" id="ARBA00022801"/>
    </source>
</evidence>
<dbReference type="Proteomes" id="UP000274920">
    <property type="component" value="Unassembled WGS sequence"/>
</dbReference>
<dbReference type="eggNOG" id="COG0791">
    <property type="taxonomic scope" value="Bacteria"/>
</dbReference>
<reference evidence="10" key="1">
    <citation type="submission" date="2018-10" db="EMBL/GenBank/DDBJ databases">
        <title>Schaedlerella arabinophila gen. nov. sp. nov., isolated from the mouse intestinal tract and comparative analysis with the genome of the closely related altered Schaedler flora strain ASF502.</title>
        <authorList>
            <person name="Miyake S."/>
            <person name="Soh M."/>
            <person name="Seedorf H."/>
        </authorList>
    </citation>
    <scope>NUCLEOTIDE SEQUENCE [LARGE SCALE GENOMIC DNA]</scope>
    <source>
        <strain evidence="10">DSM 106076</strain>
    </source>
</reference>
<comment type="caution">
    <text evidence="10">The sequence shown here is derived from an EMBL/GenBank/DDBJ whole genome shotgun (WGS) entry which is preliminary data.</text>
</comment>
<dbReference type="HOGENOM" id="CLU_034085_0_2_9"/>
<evidence type="ECO:0000256" key="6">
    <source>
        <dbReference type="SAM" id="MobiDB-lite"/>
    </source>
</evidence>
<dbReference type="PROSITE" id="PS51935">
    <property type="entry name" value="NLPC_P60"/>
    <property type="match status" value="1"/>
</dbReference>
<dbReference type="eggNOG" id="COG3883">
    <property type="taxonomic scope" value="Bacteria"/>
</dbReference>
<dbReference type="InterPro" id="IPR000064">
    <property type="entry name" value="NLP_P60_dom"/>
</dbReference>
<dbReference type="AlphaFoldDB" id="N2A7L1"/>
<evidence type="ECO:0000256" key="1">
    <source>
        <dbReference type="ARBA" id="ARBA00007074"/>
    </source>
</evidence>
<feature type="domain" description="NlpC/P60" evidence="8">
    <location>
        <begin position="300"/>
        <end position="406"/>
    </location>
</feature>
<dbReference type="EMBL" id="VIRB01000066">
    <property type="protein sequence ID" value="NDO69227.1"/>
    <property type="molecule type" value="Genomic_DNA"/>
</dbReference>
<evidence type="ECO:0000259" key="8">
    <source>
        <dbReference type="PROSITE" id="PS51935"/>
    </source>
</evidence>
<organism evidence="10 11">
    <name type="scientific">Schaedlerella arabinosiphila</name>
    <dbReference type="NCBI Taxonomy" id="2044587"/>
    <lineage>
        <taxon>Bacteria</taxon>
        <taxon>Bacillati</taxon>
        <taxon>Bacillota</taxon>
        <taxon>Clostridia</taxon>
        <taxon>Lachnospirales</taxon>
        <taxon>Lachnospiraceae</taxon>
        <taxon>Schaedlerella</taxon>
    </lineage>
</organism>
<evidence type="ECO:0000313" key="9">
    <source>
        <dbReference type="EMBL" id="NDO69227.1"/>
    </source>
</evidence>
<evidence type="ECO:0000256" key="7">
    <source>
        <dbReference type="SAM" id="SignalP"/>
    </source>
</evidence>
<keyword evidence="5" id="KW-0175">Coiled coil</keyword>
<dbReference type="Gene3D" id="6.10.250.3150">
    <property type="match status" value="1"/>
</dbReference>
<dbReference type="Gene3D" id="3.90.1720.10">
    <property type="entry name" value="endopeptidase domain like (from Nostoc punctiforme)"/>
    <property type="match status" value="1"/>
</dbReference>
<dbReference type="OrthoDB" id="9808890at2"/>
<dbReference type="RefSeq" id="WP_004073773.1">
    <property type="nucleotide sequence ID" value="NZ_CASCYM010000014.1"/>
</dbReference>
<keyword evidence="11" id="KW-1185">Reference proteome</keyword>
<evidence type="ECO:0000313" key="12">
    <source>
        <dbReference type="Proteomes" id="UP000474104"/>
    </source>
</evidence>
<dbReference type="Pfam" id="PF00877">
    <property type="entry name" value="NLPC_P60"/>
    <property type="match status" value="1"/>
</dbReference>
<proteinExistence type="inferred from homology"/>
<evidence type="ECO:0000256" key="4">
    <source>
        <dbReference type="ARBA" id="ARBA00022807"/>
    </source>
</evidence>
<feature type="chain" id="PRO_5035289155" description="NlpC/P60 domain-containing protein" evidence="7">
    <location>
        <begin position="30"/>
        <end position="406"/>
    </location>
</feature>
<comment type="similarity">
    <text evidence="1">Belongs to the peptidase C40 family.</text>
</comment>
<dbReference type="PANTHER" id="PTHR47053">
    <property type="entry name" value="MUREIN DD-ENDOPEPTIDASE MEPH-RELATED"/>
    <property type="match status" value="1"/>
</dbReference>
<keyword evidence="7" id="KW-0732">Signal</keyword>
<dbReference type="EMBL" id="RHJS01000002">
    <property type="protein sequence ID" value="RRK32348.1"/>
    <property type="molecule type" value="Genomic_DNA"/>
</dbReference>
<feature type="coiled-coil region" evidence="5">
    <location>
        <begin position="36"/>
        <end position="98"/>
    </location>
</feature>
<accession>N2A7L1</accession>
<protein>
    <recommendedName>
        <fullName evidence="8">NlpC/P60 domain-containing protein</fullName>
    </recommendedName>
</protein>
<feature type="compositionally biased region" description="Low complexity" evidence="6">
    <location>
        <begin position="234"/>
        <end position="255"/>
    </location>
</feature>
<dbReference type="STRING" id="2044587.C824_05757"/>
<dbReference type="PANTHER" id="PTHR47053:SF1">
    <property type="entry name" value="MUREIN DD-ENDOPEPTIDASE MEPH-RELATED"/>
    <property type="match status" value="1"/>
</dbReference>